<evidence type="ECO:0000313" key="6">
    <source>
        <dbReference type="EMBL" id="CAL4043286.1"/>
    </source>
</evidence>
<proteinExistence type="inferred from homology"/>
<dbReference type="Pfam" id="PF17773">
    <property type="entry name" value="UPF0176_N"/>
    <property type="match status" value="1"/>
</dbReference>
<dbReference type="Gene3D" id="3.30.70.100">
    <property type="match status" value="1"/>
</dbReference>
<dbReference type="InterPro" id="IPR020936">
    <property type="entry name" value="TrhO"/>
</dbReference>
<dbReference type="InterPro" id="IPR040503">
    <property type="entry name" value="TRHO_N"/>
</dbReference>
<gene>
    <name evidence="4 6" type="primary">trhO</name>
    <name evidence="6" type="ORF">BUANCORI2928_285</name>
</gene>
<dbReference type="GO" id="GO:0016705">
    <property type="term" value="F:oxidoreductase activity, acting on paired donors, with incorporation or reduction of molecular oxygen"/>
    <property type="evidence" value="ECO:0007669"/>
    <property type="project" value="UniProtKB-UniRule"/>
</dbReference>
<keyword evidence="1 4" id="KW-0819">tRNA processing</keyword>
<dbReference type="GO" id="GO:0006400">
    <property type="term" value="P:tRNA modification"/>
    <property type="evidence" value="ECO:0007669"/>
    <property type="project" value="UniProtKB-UniRule"/>
</dbReference>
<dbReference type="EC" id="1.14.-.-" evidence="4"/>
<keyword evidence="2 4" id="KW-0560">Oxidoreductase</keyword>
<reference evidence="6" key="1">
    <citation type="submission" date="2024-06" db="EMBL/GenBank/DDBJ databases">
        <authorList>
            <person name="Manzano-Marin A."/>
            <person name="Manzano-Marin A."/>
            <person name="Alejandro Manzano Marin A."/>
        </authorList>
    </citation>
    <scope>NUCLEOTIDE SEQUENCE</scope>
    <source>
        <strain evidence="6">Ancorni-2928</strain>
    </source>
</reference>
<dbReference type="Gene3D" id="3.40.250.10">
    <property type="entry name" value="Rhodanese-like domain"/>
    <property type="match status" value="1"/>
</dbReference>
<feature type="domain" description="Rhodanese" evidence="5">
    <location>
        <begin position="147"/>
        <end position="237"/>
    </location>
</feature>
<name>A0AAT9IIE5_9GAMM</name>
<dbReference type="AlphaFoldDB" id="A0AAT9IIE5"/>
<dbReference type="Pfam" id="PF00581">
    <property type="entry name" value="Rhodanese"/>
    <property type="match status" value="1"/>
</dbReference>
<evidence type="ECO:0000256" key="1">
    <source>
        <dbReference type="ARBA" id="ARBA00022694"/>
    </source>
</evidence>
<comment type="catalytic activity">
    <reaction evidence="4">
        <text>uridine(34) in tRNA + AH2 + O2 = 5-hydroxyuridine(34) in tRNA + A + H2O</text>
        <dbReference type="Rhea" id="RHEA:64224"/>
        <dbReference type="Rhea" id="RHEA-COMP:11727"/>
        <dbReference type="Rhea" id="RHEA-COMP:13381"/>
        <dbReference type="ChEBI" id="CHEBI:13193"/>
        <dbReference type="ChEBI" id="CHEBI:15377"/>
        <dbReference type="ChEBI" id="CHEBI:15379"/>
        <dbReference type="ChEBI" id="CHEBI:17499"/>
        <dbReference type="ChEBI" id="CHEBI:65315"/>
        <dbReference type="ChEBI" id="CHEBI:136877"/>
    </reaction>
</comment>
<dbReference type="InterPro" id="IPR036873">
    <property type="entry name" value="Rhodanese-like_dom_sf"/>
</dbReference>
<dbReference type="InterPro" id="IPR022111">
    <property type="entry name" value="Rhodanese_C"/>
</dbReference>
<dbReference type="PANTHER" id="PTHR43846">
    <property type="entry name" value="UPF0176 PROTEIN YCEA"/>
    <property type="match status" value="1"/>
</dbReference>
<dbReference type="RefSeq" id="WP_367680832.1">
    <property type="nucleotide sequence ID" value="NZ_OZ060371.1"/>
</dbReference>
<dbReference type="Pfam" id="PF12368">
    <property type="entry name" value="Rhodanese_C"/>
    <property type="match status" value="1"/>
</dbReference>
<comment type="function">
    <text evidence="3">Catalyzes oxygen-dependent 5-hydroxyuridine (ho5U) modification at position 34 in tRNAs, the first step in 5-carboxymethoxyuridine (cmo5U) biosynthesis. May be part of an alternate pathway, which is able to bypass cmo5U biogenesis in a subset of tRNAs under aerobic conditions.</text>
</comment>
<dbReference type="SUPFAM" id="SSF52821">
    <property type="entry name" value="Rhodanese/Cell cycle control phosphatase"/>
    <property type="match status" value="1"/>
</dbReference>
<evidence type="ECO:0000256" key="3">
    <source>
        <dbReference type="ARBA" id="ARBA00045625"/>
    </source>
</evidence>
<dbReference type="InterPro" id="IPR001763">
    <property type="entry name" value="Rhodanese-like_dom"/>
</dbReference>
<sequence>MNFKLNNIFCRKDLKKKEVYLHHCRITISFYKYFYVENPLQVRNKLYLYFFKCNVFGRIYVSIEGINAQISIPYRKFTKVKHFIYNLHKKLKNVYLNIAIDNKNLSFWMLKVKVRKKLVSDGIDIPNFNNEKKGTYLNYMQVNKHINDPNTIFVDVRNDYEFNVGHFKGSIRIPGKTFKQQISNSVSFLNKFKKKNIVMYCTGGIRCEKATSWMLLNGFKKIYHILGGIIRYVNDSNKKNCKISFLGSNFVFDERMIEKITQKVLSYCYNCKKSSDKYRNCINNFCHKLIIQCDSCVDQLKSHCSLICMNNNNNKVTK</sequence>
<comment type="similarity">
    <text evidence="4">Belongs to the TrhO family.</text>
</comment>
<dbReference type="HAMAP" id="MF_00469">
    <property type="entry name" value="TrhO"/>
    <property type="match status" value="1"/>
</dbReference>
<dbReference type="EMBL" id="OZ060371">
    <property type="protein sequence ID" value="CAL4043286.1"/>
    <property type="molecule type" value="Genomic_DNA"/>
</dbReference>
<evidence type="ECO:0000256" key="4">
    <source>
        <dbReference type="HAMAP-Rule" id="MF_00469"/>
    </source>
</evidence>
<evidence type="ECO:0000256" key="2">
    <source>
        <dbReference type="ARBA" id="ARBA00023002"/>
    </source>
</evidence>
<evidence type="ECO:0000259" key="5">
    <source>
        <dbReference type="PROSITE" id="PS50206"/>
    </source>
</evidence>
<dbReference type="PROSITE" id="PS50206">
    <property type="entry name" value="RHODANESE_3"/>
    <property type="match status" value="1"/>
</dbReference>
<dbReference type="NCBIfam" id="NF001133">
    <property type="entry name" value="PRK00142.1-1"/>
    <property type="match status" value="1"/>
</dbReference>
<organism evidence="6">
    <name type="scientific">Buchnera aphidicola</name>
    <name type="common">Anoecia corni</name>
    <dbReference type="NCBI Taxonomy" id="2994477"/>
    <lineage>
        <taxon>Bacteria</taxon>
        <taxon>Pseudomonadati</taxon>
        <taxon>Pseudomonadota</taxon>
        <taxon>Gammaproteobacteria</taxon>
        <taxon>Enterobacterales</taxon>
        <taxon>Erwiniaceae</taxon>
        <taxon>Buchnera</taxon>
    </lineage>
</organism>
<protein>
    <recommendedName>
        <fullName evidence="4">tRNA uridine(34) hydroxylase</fullName>
        <ecNumber evidence="4">1.14.-.-</ecNumber>
    </recommendedName>
    <alternativeName>
        <fullName evidence="4">tRNA hydroxylation protein O</fullName>
    </alternativeName>
</protein>
<accession>A0AAT9IIE5</accession>
<dbReference type="PANTHER" id="PTHR43846:SF1">
    <property type="entry name" value="TRNA URIDINE(34) HYDROXYLASE"/>
    <property type="match status" value="1"/>
</dbReference>
<dbReference type="SMART" id="SM00450">
    <property type="entry name" value="RHOD"/>
    <property type="match status" value="1"/>
</dbReference>